<dbReference type="AlphaFoldDB" id="A0A7R8ZNE7"/>
<dbReference type="Pfam" id="PF00023">
    <property type="entry name" value="Ank"/>
    <property type="match status" value="1"/>
</dbReference>
<dbReference type="SMART" id="SM00186">
    <property type="entry name" value="FBG"/>
    <property type="match status" value="1"/>
</dbReference>
<proteinExistence type="predicted"/>
<dbReference type="PRINTS" id="PR01415">
    <property type="entry name" value="ANKYRIN"/>
</dbReference>
<dbReference type="InterPro" id="IPR002110">
    <property type="entry name" value="Ankyrin_rpt"/>
</dbReference>
<dbReference type="OrthoDB" id="6361951at2759"/>
<dbReference type="InterPro" id="IPR036056">
    <property type="entry name" value="Fibrinogen-like_C"/>
</dbReference>
<keyword evidence="1" id="KW-0677">Repeat</keyword>
<dbReference type="NCBIfam" id="NF040941">
    <property type="entry name" value="GGGWT_bact"/>
    <property type="match status" value="1"/>
</dbReference>
<protein>
    <submittedName>
        <fullName evidence="3">Uncharacterized protein</fullName>
    </submittedName>
</protein>
<dbReference type="Pfam" id="PF13637">
    <property type="entry name" value="Ank_4"/>
    <property type="match status" value="1"/>
</dbReference>
<evidence type="ECO:0000256" key="1">
    <source>
        <dbReference type="ARBA" id="ARBA00022737"/>
    </source>
</evidence>
<sequence length="603" mass="67419">MMRIFKVLWYSVSILSYLIVISETVAVHEDEELRGNGVGDAEFFDSKCHALERRLQDLEVLTRTIKSNHEAANNLHKREFDRIGEEFIDLKSMLGKTTTLLSALRQERLQYTSSVTENAPAAPASVPESPLILQNIQKLRGGMRYLNALSSHMASNITGLMDALKILEEILESSPKKNDLLEITIDLEAVLKDHLRSLSSTSMCSSLRGGVTTKESLALSASVYALPRHCMDIKRDQENAESGVYRIKPISSWQPFFVYCEMDIDGGGWTVFQSRTGADLSFDRPFREYKNGFGNIGSTDFWLGLEYLYHLTNSDVMELRIDLESFDDQAAFASYKGFAIGAAHDWYTIKLLAKYHEMSTAGDSLMYHATGARFVTKDATQDEEWSDCARQERAGGWWFRSCDQSNLNDLEQEPFDIDPERKRNHVYLSLAANLGVHDVVQQMVVNMKEIDSMALYEAAQHGHTDIVELLIKHGADVNILSTSGNTPLIVACTNGHADILLEHGAHINTHSKEFKESALTLACYKGHLQMVKFLLENGANLSEEMHTGLMEASMDGHVEVVKVLLDHGAEVNMPQDSFESPLTLAACGGHVELAFNEDLAPRL</sequence>
<dbReference type="PANTHER" id="PTHR23206">
    <property type="entry name" value="MASK PROTEIN"/>
    <property type="match status" value="1"/>
</dbReference>
<dbReference type="EMBL" id="OB662614">
    <property type="protein sequence ID" value="CAD7230323.1"/>
    <property type="molecule type" value="Genomic_DNA"/>
</dbReference>
<dbReference type="PANTHER" id="PTHR23206:SF8">
    <property type="entry name" value="ANKYRIN REPEAT AND KH DOMAIN-CONTAINING 1"/>
    <property type="match status" value="1"/>
</dbReference>
<dbReference type="PROSITE" id="PS51406">
    <property type="entry name" value="FIBRINOGEN_C_2"/>
    <property type="match status" value="1"/>
</dbReference>
<dbReference type="Pfam" id="PF12796">
    <property type="entry name" value="Ank_2"/>
    <property type="match status" value="1"/>
</dbReference>
<evidence type="ECO:0000256" key="2">
    <source>
        <dbReference type="ARBA" id="ARBA00023043"/>
    </source>
</evidence>
<accession>A0A7R8ZNE7</accession>
<dbReference type="Gene3D" id="3.90.215.10">
    <property type="entry name" value="Gamma Fibrinogen, chain A, domain 1"/>
    <property type="match status" value="1"/>
</dbReference>
<dbReference type="Gene3D" id="1.25.40.20">
    <property type="entry name" value="Ankyrin repeat-containing domain"/>
    <property type="match status" value="2"/>
</dbReference>
<dbReference type="SUPFAM" id="SSF56496">
    <property type="entry name" value="Fibrinogen C-terminal domain-like"/>
    <property type="match status" value="1"/>
</dbReference>
<dbReference type="PROSITE" id="PS50297">
    <property type="entry name" value="ANK_REP_REGION"/>
    <property type="match status" value="3"/>
</dbReference>
<dbReference type="InterPro" id="IPR051631">
    <property type="entry name" value="Ankyrin-KH/SAM_domain"/>
</dbReference>
<dbReference type="PROSITE" id="PS50088">
    <property type="entry name" value="ANK_REPEAT"/>
    <property type="match status" value="3"/>
</dbReference>
<dbReference type="Pfam" id="PF00147">
    <property type="entry name" value="Fibrinogen_C"/>
    <property type="match status" value="1"/>
</dbReference>
<name>A0A7R8ZNE7_9CRUS</name>
<dbReference type="SMART" id="SM00248">
    <property type="entry name" value="ANK"/>
    <property type="match status" value="4"/>
</dbReference>
<evidence type="ECO:0000313" key="3">
    <source>
        <dbReference type="EMBL" id="CAD7230323.1"/>
    </source>
</evidence>
<keyword evidence="2" id="KW-0040">ANK repeat</keyword>
<dbReference type="SUPFAM" id="SSF48403">
    <property type="entry name" value="Ankyrin repeat"/>
    <property type="match status" value="1"/>
</dbReference>
<organism evidence="3">
    <name type="scientific">Cyprideis torosa</name>
    <dbReference type="NCBI Taxonomy" id="163714"/>
    <lineage>
        <taxon>Eukaryota</taxon>
        <taxon>Metazoa</taxon>
        <taxon>Ecdysozoa</taxon>
        <taxon>Arthropoda</taxon>
        <taxon>Crustacea</taxon>
        <taxon>Oligostraca</taxon>
        <taxon>Ostracoda</taxon>
        <taxon>Podocopa</taxon>
        <taxon>Podocopida</taxon>
        <taxon>Cytherocopina</taxon>
        <taxon>Cytheroidea</taxon>
        <taxon>Cytherideidae</taxon>
        <taxon>Cyprideis</taxon>
    </lineage>
</organism>
<dbReference type="CDD" id="cd00087">
    <property type="entry name" value="FReD"/>
    <property type="match status" value="1"/>
</dbReference>
<reference evidence="3" key="1">
    <citation type="submission" date="2020-11" db="EMBL/GenBank/DDBJ databases">
        <authorList>
            <person name="Tran Van P."/>
        </authorList>
    </citation>
    <scope>NUCLEOTIDE SEQUENCE</scope>
</reference>
<gene>
    <name evidence="3" type="ORF">CTOB1V02_LOCUS8184</name>
</gene>
<dbReference type="InterPro" id="IPR002181">
    <property type="entry name" value="Fibrinogen_a/b/g_C_dom"/>
</dbReference>
<dbReference type="InterPro" id="IPR014716">
    <property type="entry name" value="Fibrinogen_a/b/g_C_1"/>
</dbReference>
<dbReference type="InterPro" id="IPR036770">
    <property type="entry name" value="Ankyrin_rpt-contain_sf"/>
</dbReference>